<keyword evidence="5" id="KW-0261">Viral envelope protein</keyword>
<dbReference type="KEGG" id="vg:5141857"/>
<keyword evidence="12" id="KW-1185">Reference proteome</keyword>
<keyword evidence="8 10" id="KW-0472">Membrane</keyword>
<dbReference type="EMBL" id="DQ504428">
    <property type="protein sequence ID" value="ABF47351.1"/>
    <property type="molecule type" value="Genomic_DNA"/>
</dbReference>
<keyword evidence="9" id="KW-0325">Glycoprotein</keyword>
<evidence type="ECO:0000256" key="10">
    <source>
        <dbReference type="SAM" id="Phobius"/>
    </source>
</evidence>
<evidence type="ECO:0000256" key="5">
    <source>
        <dbReference type="ARBA" id="ARBA00022879"/>
    </source>
</evidence>
<evidence type="ECO:0000256" key="9">
    <source>
        <dbReference type="ARBA" id="ARBA00023180"/>
    </source>
</evidence>
<sequence>MSFFSNLRRVNRTYPNAAQFPNIDNLNLVQTAPTGFRNVFSTPSTRQLADNIFEPGYRLANNEFVSTATINSILRNNDVSSIRNVFTNATNAQINSMSQLRRFDNIPDAGIHSRQMRQDAVRRNFPETNTRTPEGIQNALNQHPQLNNRLINLKAIGTPILLGVGIYLIWSAASLIQDIINALNRVGGSYYIVGQNGGDTAQACLLLHRTCAPPPNITDTAVNICERDPLIQDQAQLLNICQGFNIDTEKTVCRASDPNADPTSRQYVDISDLATGQTITCIEPYNLADLISDLGLDNLLGPNGVINRSSDKSSDSFDSLLPVIWIIGIVIFVMLIAYFIFRRMMNRQTVRIER</sequence>
<dbReference type="Pfam" id="PF04639">
    <property type="entry name" value="Baculo_E56"/>
    <property type="match status" value="1"/>
</dbReference>
<dbReference type="InterPro" id="IPR006733">
    <property type="entry name" value="Baculo_ODV-E56"/>
</dbReference>
<keyword evidence="4" id="KW-0946">Virion</keyword>
<evidence type="ECO:0000256" key="2">
    <source>
        <dbReference type="ARBA" id="ARBA00008534"/>
    </source>
</evidence>
<evidence type="ECO:0000256" key="8">
    <source>
        <dbReference type="ARBA" id="ARBA00023136"/>
    </source>
</evidence>
<evidence type="ECO:0000256" key="1">
    <source>
        <dbReference type="ARBA" id="ARBA00004182"/>
    </source>
</evidence>
<comment type="subcellular location">
    <subcellularLocation>
        <location evidence="1">Virion membrane</location>
    </subcellularLocation>
</comment>
<comment type="similarity">
    <text evidence="2">Belongs to the baculoviridae E56 family.</text>
</comment>
<evidence type="ECO:0000313" key="11">
    <source>
        <dbReference type="EMBL" id="ABF47351.1"/>
    </source>
</evidence>
<keyword evidence="3 10" id="KW-0812">Transmembrane</keyword>
<evidence type="ECO:0000313" key="12">
    <source>
        <dbReference type="Proteomes" id="UP000214353"/>
    </source>
</evidence>
<feature type="transmembrane region" description="Helical" evidence="10">
    <location>
        <begin position="320"/>
        <end position="341"/>
    </location>
</feature>
<evidence type="ECO:0000256" key="6">
    <source>
        <dbReference type="ARBA" id="ARBA00022921"/>
    </source>
</evidence>
<dbReference type="RefSeq" id="YP_717544.1">
    <property type="nucleotide sequence ID" value="NC_008293.1"/>
</dbReference>
<name>Q0N492_9ABAC</name>
<proteinExistence type="inferred from homology"/>
<reference evidence="11 12" key="1">
    <citation type="journal article" date="2009" name="BMC Genomics">
        <title>Genomic sequence, organization and characteristics of a new nucleopolyhedrovirus isolated from Clanis bilineata larva.</title>
        <authorList>
            <person name="Zhu S.Y."/>
            <person name="Yi J.P."/>
            <person name="Shen W.D."/>
            <person name="Wang L.Q."/>
            <person name="He H.G."/>
            <person name="Wang Y."/>
            <person name="Li B."/>
            <person name="Wang W.B."/>
        </authorList>
    </citation>
    <scope>NUCLEOTIDE SEQUENCE [LARGE SCALE GENOMIC DNA]</scope>
    <source>
        <strain evidence="11">DZ1</strain>
    </source>
</reference>
<protein>
    <submittedName>
        <fullName evidence="11">ODV-E56</fullName>
    </submittedName>
</protein>
<evidence type="ECO:0000256" key="7">
    <source>
        <dbReference type="ARBA" id="ARBA00022989"/>
    </source>
</evidence>
<accession>Q0N492</accession>
<keyword evidence="7 10" id="KW-1133">Transmembrane helix</keyword>
<organism evidence="11 12">
    <name type="scientific">Clanis bilineata nucleopolyhedrovirus</name>
    <dbReference type="NCBI Taxonomy" id="1307957"/>
    <lineage>
        <taxon>Viruses</taxon>
        <taxon>Viruses incertae sedis</taxon>
        <taxon>Naldaviricetes</taxon>
        <taxon>Lefavirales</taxon>
        <taxon>Baculoviridae</taxon>
        <taxon>Alphabaculovirus</taxon>
        <taxon>Alphabaculovirus clabilineatae</taxon>
    </lineage>
</organism>
<evidence type="ECO:0000256" key="4">
    <source>
        <dbReference type="ARBA" id="ARBA00022844"/>
    </source>
</evidence>
<keyword evidence="6" id="KW-0426">Late protein</keyword>
<dbReference type="Proteomes" id="UP000214353">
    <property type="component" value="Segment"/>
</dbReference>
<dbReference type="GeneID" id="5141857"/>
<dbReference type="OrthoDB" id="8860at10239"/>
<dbReference type="GO" id="GO:0019031">
    <property type="term" value="C:viral envelope"/>
    <property type="evidence" value="ECO:0007669"/>
    <property type="project" value="UniProtKB-KW"/>
</dbReference>
<dbReference type="GO" id="GO:0055036">
    <property type="term" value="C:virion membrane"/>
    <property type="evidence" value="ECO:0007669"/>
    <property type="project" value="UniProtKB-SubCell"/>
</dbReference>
<evidence type="ECO:0000256" key="3">
    <source>
        <dbReference type="ARBA" id="ARBA00022692"/>
    </source>
</evidence>